<dbReference type="EMBL" id="BGPR01020897">
    <property type="protein sequence ID" value="GBN85682.1"/>
    <property type="molecule type" value="Genomic_DNA"/>
</dbReference>
<name>A0A4Y2SBT6_ARAVE</name>
<organism evidence="1 2">
    <name type="scientific">Araneus ventricosus</name>
    <name type="common">Orbweaver spider</name>
    <name type="synonym">Epeira ventricosa</name>
    <dbReference type="NCBI Taxonomy" id="182803"/>
    <lineage>
        <taxon>Eukaryota</taxon>
        <taxon>Metazoa</taxon>
        <taxon>Ecdysozoa</taxon>
        <taxon>Arthropoda</taxon>
        <taxon>Chelicerata</taxon>
        <taxon>Arachnida</taxon>
        <taxon>Araneae</taxon>
        <taxon>Araneomorphae</taxon>
        <taxon>Entelegynae</taxon>
        <taxon>Araneoidea</taxon>
        <taxon>Araneidae</taxon>
        <taxon>Araneus</taxon>
    </lineage>
</organism>
<comment type="caution">
    <text evidence="1">The sequence shown here is derived from an EMBL/GenBank/DDBJ whole genome shotgun (WGS) entry which is preliminary data.</text>
</comment>
<sequence>MATTVSDSPKLWDIDKNEKNKFQCDWLGKKINLKLGEKETDASVGESIKKIDVSGKVLCILCNGFIRYVTFQRFGIGFYLSWDRCKSALKLC</sequence>
<evidence type="ECO:0000313" key="1">
    <source>
        <dbReference type="EMBL" id="GBN85682.1"/>
    </source>
</evidence>
<proteinExistence type="predicted"/>
<gene>
    <name evidence="1" type="ORF">AVEN_122395_1</name>
</gene>
<evidence type="ECO:0000313" key="2">
    <source>
        <dbReference type="Proteomes" id="UP000499080"/>
    </source>
</evidence>
<keyword evidence="2" id="KW-1185">Reference proteome</keyword>
<dbReference type="AlphaFoldDB" id="A0A4Y2SBT6"/>
<dbReference type="Proteomes" id="UP000499080">
    <property type="component" value="Unassembled WGS sequence"/>
</dbReference>
<reference evidence="1 2" key="1">
    <citation type="journal article" date="2019" name="Sci. Rep.">
        <title>Orb-weaving spider Araneus ventricosus genome elucidates the spidroin gene catalogue.</title>
        <authorList>
            <person name="Kono N."/>
            <person name="Nakamura H."/>
            <person name="Ohtoshi R."/>
            <person name="Moran D.A.P."/>
            <person name="Shinohara A."/>
            <person name="Yoshida Y."/>
            <person name="Fujiwara M."/>
            <person name="Mori M."/>
            <person name="Tomita M."/>
            <person name="Arakawa K."/>
        </authorList>
    </citation>
    <scope>NUCLEOTIDE SEQUENCE [LARGE SCALE GENOMIC DNA]</scope>
</reference>
<accession>A0A4Y2SBT6</accession>
<protein>
    <submittedName>
        <fullName evidence="1">Uncharacterized protein</fullName>
    </submittedName>
</protein>